<keyword evidence="2" id="KW-1185">Reference proteome</keyword>
<sequence length="100" mass="10375">MMSTLLLGGFALTGMLSLRPRGLRGAAQARAVALGPAGYRRLAVEVIPAEGPAFRAYLACGKATPPPRRGTTFMVAFHPGEAGATDLPNVVLCGSPARRK</sequence>
<dbReference type="EMBL" id="JAUTWS010000031">
    <property type="protein sequence ID" value="MDO9711623.1"/>
    <property type="molecule type" value="Genomic_DNA"/>
</dbReference>
<dbReference type="RefSeq" id="WP_305106480.1">
    <property type="nucleotide sequence ID" value="NZ_JAUTWS010000031.1"/>
</dbReference>
<proteinExistence type="predicted"/>
<organism evidence="1 2">
    <name type="scientific">Paracraurococcus lichenis</name>
    <dbReference type="NCBI Taxonomy" id="3064888"/>
    <lineage>
        <taxon>Bacteria</taxon>
        <taxon>Pseudomonadati</taxon>
        <taxon>Pseudomonadota</taxon>
        <taxon>Alphaproteobacteria</taxon>
        <taxon>Acetobacterales</taxon>
        <taxon>Roseomonadaceae</taxon>
        <taxon>Paracraurococcus</taxon>
    </lineage>
</organism>
<accession>A0ABT9E657</accession>
<evidence type="ECO:0008006" key="3">
    <source>
        <dbReference type="Google" id="ProtNLM"/>
    </source>
</evidence>
<dbReference type="Proteomes" id="UP001243009">
    <property type="component" value="Unassembled WGS sequence"/>
</dbReference>
<protein>
    <recommendedName>
        <fullName evidence="3">DUF3592 domain-containing protein</fullName>
    </recommendedName>
</protein>
<evidence type="ECO:0000313" key="2">
    <source>
        <dbReference type="Proteomes" id="UP001243009"/>
    </source>
</evidence>
<evidence type="ECO:0000313" key="1">
    <source>
        <dbReference type="EMBL" id="MDO9711623.1"/>
    </source>
</evidence>
<name>A0ABT9E657_9PROT</name>
<gene>
    <name evidence="1" type="ORF">Q7A36_24965</name>
</gene>
<comment type="caution">
    <text evidence="1">The sequence shown here is derived from an EMBL/GenBank/DDBJ whole genome shotgun (WGS) entry which is preliminary data.</text>
</comment>
<reference evidence="1 2" key="1">
    <citation type="submission" date="2023-08" db="EMBL/GenBank/DDBJ databases">
        <title>The draft genome sequence of Paracraurococcus sp. LOR1-02.</title>
        <authorList>
            <person name="Kingkaew E."/>
            <person name="Tanasupawat S."/>
        </authorList>
    </citation>
    <scope>NUCLEOTIDE SEQUENCE [LARGE SCALE GENOMIC DNA]</scope>
    <source>
        <strain evidence="1 2">LOR1-02</strain>
    </source>
</reference>